<reference evidence="2 3" key="1">
    <citation type="submission" date="2020-03" db="EMBL/GenBank/DDBJ databases">
        <title>Roseomonas selenitidurans sp. nov. isolated from urban soil.</title>
        <authorList>
            <person name="Liu H."/>
        </authorList>
    </citation>
    <scope>NUCLEOTIDE SEQUENCE [LARGE SCALE GENOMIC DNA]</scope>
    <source>
        <strain evidence="2 3">BU-1</strain>
    </source>
</reference>
<name>A0ABX1DYH5_9PROT</name>
<accession>A0ABX1DYH5</accession>
<dbReference type="Pfam" id="PF13579">
    <property type="entry name" value="Glyco_trans_4_4"/>
    <property type="match status" value="1"/>
</dbReference>
<comment type="caution">
    <text evidence="2">The sequence shown here is derived from an EMBL/GenBank/DDBJ whole genome shotgun (WGS) entry which is preliminary data.</text>
</comment>
<dbReference type="PANTHER" id="PTHR12526:SF635">
    <property type="entry name" value="GLYCOSYL TRANSFERASE GROUP 1"/>
    <property type="match status" value="1"/>
</dbReference>
<organism evidence="2 3">
    <name type="scientific">Falsiroseomonas selenitidurans</name>
    <dbReference type="NCBI Taxonomy" id="2716335"/>
    <lineage>
        <taxon>Bacteria</taxon>
        <taxon>Pseudomonadati</taxon>
        <taxon>Pseudomonadota</taxon>
        <taxon>Alphaproteobacteria</taxon>
        <taxon>Acetobacterales</taxon>
        <taxon>Roseomonadaceae</taxon>
        <taxon>Falsiroseomonas</taxon>
    </lineage>
</organism>
<evidence type="ECO:0000313" key="3">
    <source>
        <dbReference type="Proteomes" id="UP000787635"/>
    </source>
</evidence>
<feature type="domain" description="Glycosyltransferase subfamily 4-like N-terminal" evidence="1">
    <location>
        <begin position="13"/>
        <end position="151"/>
    </location>
</feature>
<dbReference type="EMBL" id="JAAVNE010000003">
    <property type="protein sequence ID" value="NKC29945.1"/>
    <property type="molecule type" value="Genomic_DNA"/>
</dbReference>
<evidence type="ECO:0000313" key="2">
    <source>
        <dbReference type="EMBL" id="NKC29945.1"/>
    </source>
</evidence>
<evidence type="ECO:0000259" key="1">
    <source>
        <dbReference type="Pfam" id="PF13579"/>
    </source>
</evidence>
<dbReference type="CDD" id="cd03811">
    <property type="entry name" value="GT4_GT28_WabH-like"/>
    <property type="match status" value="1"/>
</dbReference>
<keyword evidence="3" id="KW-1185">Reference proteome</keyword>
<gene>
    <name evidence="2" type="ORF">HEQ75_03655</name>
</gene>
<dbReference type="InterPro" id="IPR028098">
    <property type="entry name" value="Glyco_trans_4-like_N"/>
</dbReference>
<dbReference type="PANTHER" id="PTHR12526">
    <property type="entry name" value="GLYCOSYLTRANSFERASE"/>
    <property type="match status" value="1"/>
</dbReference>
<sequence length="349" mass="36144">MRVAHVMAGAPQGGAEAFFERLVVAQHRAGLAVQAVIRREAGRAARLAAGGVPPIELGFGGPLDLLTAGRLRRALAAFRPDVVVAWMNRAAGFARAATGARAPWALAGRLGGQYRLRHYAGCDLLAANTHGLVAWIAAQGWPEARLRHVPNFAADLAAASPAPLPFPPGAVPLLAMGRLHPNKDFPTLLRALARLPTEVHLALAGDGPDRLALEAQARALGLGGRVAFLGWRQDVGALLAASRMLVVPSRIEPLGNVVLEGFSAARAVVATAADGPREVIRHGETGLLVPIGEAPAMADCIAALLAAPDRAAALAAAGRAEFLAHHAEAPVLAAWDRFLADAAARRGTG</sequence>
<protein>
    <submittedName>
        <fullName evidence="2">Glycosyltransferase</fullName>
    </submittedName>
</protein>
<dbReference type="Pfam" id="PF13692">
    <property type="entry name" value="Glyco_trans_1_4"/>
    <property type="match status" value="1"/>
</dbReference>
<dbReference type="Gene3D" id="3.40.50.2000">
    <property type="entry name" value="Glycogen Phosphorylase B"/>
    <property type="match status" value="2"/>
</dbReference>
<dbReference type="Proteomes" id="UP000787635">
    <property type="component" value="Unassembled WGS sequence"/>
</dbReference>
<proteinExistence type="predicted"/>
<dbReference type="SUPFAM" id="SSF53756">
    <property type="entry name" value="UDP-Glycosyltransferase/glycogen phosphorylase"/>
    <property type="match status" value="1"/>
</dbReference>